<dbReference type="EMBL" id="CAJNYV010000059">
    <property type="protein sequence ID" value="CAF3338489.1"/>
    <property type="molecule type" value="Genomic_DNA"/>
</dbReference>
<dbReference type="AlphaFoldDB" id="A0A817Q0B9"/>
<evidence type="ECO:0000313" key="7">
    <source>
        <dbReference type="EMBL" id="CAF4321957.1"/>
    </source>
</evidence>
<dbReference type="EMBL" id="CAJOBP010001925">
    <property type="protein sequence ID" value="CAF4321957.1"/>
    <property type="molecule type" value="Genomic_DNA"/>
</dbReference>
<dbReference type="OrthoDB" id="9972528at2759"/>
<evidence type="ECO:0000313" key="2">
    <source>
        <dbReference type="EMBL" id="CAF3013691.1"/>
    </source>
</evidence>
<dbReference type="Proteomes" id="UP000663865">
    <property type="component" value="Unassembled WGS sequence"/>
</dbReference>
<dbReference type="Proteomes" id="UP000663869">
    <property type="component" value="Unassembled WGS sequence"/>
</dbReference>
<dbReference type="Proteomes" id="UP000663862">
    <property type="component" value="Unassembled WGS sequence"/>
</dbReference>
<sequence length="148" mass="17281">MSSSNSSANRQHLALKIELSENILQRVGDRHWDLFETRLKNSLSKTNKENYTKPNDYGIVGPWKKADPSQAPIEPTQRWETFCSKLTTKSNETGRLVSIFRNIWINNWNRTQIEEKTNSNLNENNFLKRLSTNEHDKKIISSILHQNI</sequence>
<protein>
    <submittedName>
        <fullName evidence="3">Uncharacterized protein</fullName>
    </submittedName>
</protein>
<dbReference type="Proteomes" id="UP000663848">
    <property type="component" value="Unassembled WGS sequence"/>
</dbReference>
<dbReference type="Proteomes" id="UP000663873">
    <property type="component" value="Unassembled WGS sequence"/>
</dbReference>
<proteinExistence type="predicted"/>
<dbReference type="EMBL" id="CAJOBO010001838">
    <property type="protein sequence ID" value="CAF4412936.1"/>
    <property type="molecule type" value="Genomic_DNA"/>
</dbReference>
<evidence type="ECO:0000313" key="11">
    <source>
        <dbReference type="EMBL" id="CAF4644749.1"/>
    </source>
</evidence>
<evidence type="ECO:0000313" key="12">
    <source>
        <dbReference type="Proteomes" id="UP000663833"/>
    </source>
</evidence>
<keyword evidence="13" id="KW-1185">Reference proteome</keyword>
<feature type="region of interest" description="Disordered" evidence="1">
    <location>
        <begin position="46"/>
        <end position="75"/>
    </location>
</feature>
<evidence type="ECO:0000313" key="9">
    <source>
        <dbReference type="EMBL" id="CAF4547823.1"/>
    </source>
</evidence>
<dbReference type="EMBL" id="CAJNYU010002640">
    <property type="protein sequence ID" value="CAF3570794.1"/>
    <property type="molecule type" value="Genomic_DNA"/>
</dbReference>
<dbReference type="Proteomes" id="UP000663833">
    <property type="component" value="Unassembled WGS sequence"/>
</dbReference>
<evidence type="ECO:0000313" key="13">
    <source>
        <dbReference type="Proteomes" id="UP000663873"/>
    </source>
</evidence>
<dbReference type="Proteomes" id="UP000663838">
    <property type="component" value="Unassembled WGS sequence"/>
</dbReference>
<dbReference type="EMBL" id="CAJNYT010000020">
    <property type="protein sequence ID" value="CAF3301774.1"/>
    <property type="molecule type" value="Genomic_DNA"/>
</dbReference>
<evidence type="ECO:0000313" key="10">
    <source>
        <dbReference type="EMBL" id="CAF4637835.1"/>
    </source>
</evidence>
<dbReference type="Proteomes" id="UP000663825">
    <property type="component" value="Unassembled WGS sequence"/>
</dbReference>
<dbReference type="EMBL" id="CAJOBR010001916">
    <property type="protein sequence ID" value="CAF4644749.1"/>
    <property type="molecule type" value="Genomic_DNA"/>
</dbReference>
<evidence type="ECO:0000313" key="4">
    <source>
        <dbReference type="EMBL" id="CAF3301774.1"/>
    </source>
</evidence>
<name>A0A817Q0B9_9BILA</name>
<evidence type="ECO:0000256" key="1">
    <source>
        <dbReference type="SAM" id="MobiDB-lite"/>
    </source>
</evidence>
<organism evidence="3 12">
    <name type="scientific">Rotaria socialis</name>
    <dbReference type="NCBI Taxonomy" id="392032"/>
    <lineage>
        <taxon>Eukaryota</taxon>
        <taxon>Metazoa</taxon>
        <taxon>Spiralia</taxon>
        <taxon>Gnathifera</taxon>
        <taxon>Rotifera</taxon>
        <taxon>Eurotatoria</taxon>
        <taxon>Bdelloidea</taxon>
        <taxon>Philodinida</taxon>
        <taxon>Philodinidae</taxon>
        <taxon>Rotaria</taxon>
    </lineage>
</organism>
<dbReference type="Proteomes" id="UP000663851">
    <property type="component" value="Unassembled WGS sequence"/>
</dbReference>
<reference evidence="3" key="1">
    <citation type="submission" date="2021-02" db="EMBL/GenBank/DDBJ databases">
        <authorList>
            <person name="Nowell W R."/>
        </authorList>
    </citation>
    <scope>NUCLEOTIDE SEQUENCE</scope>
</reference>
<dbReference type="Proteomes" id="UP000663872">
    <property type="component" value="Unassembled WGS sequence"/>
</dbReference>
<dbReference type="EMBL" id="CAJNYD010000034">
    <property type="protein sequence ID" value="CAF3187072.1"/>
    <property type="molecule type" value="Genomic_DNA"/>
</dbReference>
<gene>
    <name evidence="6" type="ORF">FME351_LOCUS20442</name>
    <name evidence="4" type="ORF">GRG538_LOCUS631</name>
    <name evidence="8" type="ORF">HFQ381_LOCUS20969</name>
    <name evidence="5" type="ORF">KIK155_LOCUS2477</name>
    <name evidence="3" type="ORF">LUA448_LOCUS1324</name>
    <name evidence="11" type="ORF">QYT958_LOCUS14390</name>
    <name evidence="2" type="ORF">TIS948_LOCUS2080</name>
    <name evidence="10" type="ORF">TOA249_LOCUS13054</name>
    <name evidence="9" type="ORF">TSG867_LOCUS24433</name>
    <name evidence="7" type="ORF">UJA718_LOCUS13929</name>
</gene>
<evidence type="ECO:0000313" key="6">
    <source>
        <dbReference type="EMBL" id="CAF3570794.1"/>
    </source>
</evidence>
<evidence type="ECO:0000313" key="3">
    <source>
        <dbReference type="EMBL" id="CAF3187072.1"/>
    </source>
</evidence>
<evidence type="ECO:0000313" key="5">
    <source>
        <dbReference type="EMBL" id="CAF3338489.1"/>
    </source>
</evidence>
<dbReference type="EMBL" id="CAJNXB010000061">
    <property type="protein sequence ID" value="CAF3013691.1"/>
    <property type="molecule type" value="Genomic_DNA"/>
</dbReference>
<evidence type="ECO:0000313" key="8">
    <source>
        <dbReference type="EMBL" id="CAF4412936.1"/>
    </source>
</evidence>
<dbReference type="EMBL" id="CAJOBQ010002237">
    <property type="protein sequence ID" value="CAF4547823.1"/>
    <property type="molecule type" value="Genomic_DNA"/>
</dbReference>
<accession>A0A817Q0B9</accession>
<dbReference type="EMBL" id="CAJOBS010000759">
    <property type="protein sequence ID" value="CAF4637835.1"/>
    <property type="molecule type" value="Genomic_DNA"/>
</dbReference>
<comment type="caution">
    <text evidence="3">The sequence shown here is derived from an EMBL/GenBank/DDBJ whole genome shotgun (WGS) entry which is preliminary data.</text>
</comment>